<dbReference type="EMBL" id="NMUJ01000010">
    <property type="protein sequence ID" value="OYV03323.1"/>
    <property type="molecule type" value="Genomic_DNA"/>
</dbReference>
<dbReference type="GO" id="GO:0005737">
    <property type="term" value="C:cytoplasm"/>
    <property type="evidence" value="ECO:0007669"/>
    <property type="project" value="UniProtKB-SubCell"/>
</dbReference>
<dbReference type="EC" id="2.7.7.3" evidence="9"/>
<dbReference type="Pfam" id="PF01467">
    <property type="entry name" value="CTP_transf_like"/>
    <property type="match status" value="1"/>
</dbReference>
<evidence type="ECO:0000313" key="11">
    <source>
        <dbReference type="EMBL" id="OYV03323.1"/>
    </source>
</evidence>
<gene>
    <name evidence="9" type="primary">coaD</name>
    <name evidence="11" type="ORF">CGW93_01525</name>
</gene>
<evidence type="ECO:0000256" key="2">
    <source>
        <dbReference type="ARBA" id="ARBA00022679"/>
    </source>
</evidence>
<evidence type="ECO:0000256" key="4">
    <source>
        <dbReference type="ARBA" id="ARBA00022741"/>
    </source>
</evidence>
<evidence type="ECO:0000313" key="12">
    <source>
        <dbReference type="Proteomes" id="UP000216312"/>
    </source>
</evidence>
<comment type="caution">
    <text evidence="9">Lacks conserved residue(s) required for the propagation of feature annotation.</text>
</comment>
<comment type="function">
    <text evidence="9">Reversibly transfers an adenylyl group from ATP to 4'-phosphopantetheine, yielding dephospho-CoA (dPCoA) and pyrophosphate.</text>
</comment>
<dbReference type="Proteomes" id="UP000216312">
    <property type="component" value="Unassembled WGS sequence"/>
</dbReference>
<feature type="binding site" evidence="9">
    <location>
        <position position="9"/>
    </location>
    <ligand>
        <name>substrate</name>
    </ligand>
</feature>
<dbReference type="AlphaFoldDB" id="A0A257LUH7"/>
<feature type="binding site" evidence="9">
    <location>
        <position position="78"/>
    </location>
    <ligand>
        <name>substrate</name>
    </ligand>
</feature>
<evidence type="ECO:0000256" key="8">
    <source>
        <dbReference type="ARBA" id="ARBA00029346"/>
    </source>
</evidence>
<feature type="binding site" evidence="9">
    <location>
        <position position="92"/>
    </location>
    <ligand>
        <name>substrate</name>
    </ligand>
</feature>
<organism evidence="11 12">
    <name type="scientific">candidate division WOR-3 bacterium 4484_18</name>
    <dbReference type="NCBI Taxonomy" id="2020626"/>
    <lineage>
        <taxon>Bacteria</taxon>
        <taxon>Bacteria division WOR-3</taxon>
    </lineage>
</organism>
<feature type="site" description="Transition state stabilizer" evidence="9">
    <location>
        <position position="17"/>
    </location>
</feature>
<comment type="catalytic activity">
    <reaction evidence="8 9">
        <text>(R)-4'-phosphopantetheine + ATP + H(+) = 3'-dephospho-CoA + diphosphate</text>
        <dbReference type="Rhea" id="RHEA:19801"/>
        <dbReference type="ChEBI" id="CHEBI:15378"/>
        <dbReference type="ChEBI" id="CHEBI:30616"/>
        <dbReference type="ChEBI" id="CHEBI:33019"/>
        <dbReference type="ChEBI" id="CHEBI:57328"/>
        <dbReference type="ChEBI" id="CHEBI:61723"/>
        <dbReference type="EC" id="2.7.7.3"/>
    </reaction>
</comment>
<feature type="binding site" evidence="9">
    <location>
        <position position="17"/>
    </location>
    <ligand>
        <name>ATP</name>
        <dbReference type="ChEBI" id="CHEBI:30616"/>
    </ligand>
</feature>
<feature type="binding site" evidence="9">
    <location>
        <begin position="128"/>
        <end position="134"/>
    </location>
    <ligand>
        <name>ATP</name>
        <dbReference type="ChEBI" id="CHEBI:30616"/>
    </ligand>
</feature>
<evidence type="ECO:0000256" key="9">
    <source>
        <dbReference type="HAMAP-Rule" id="MF_00151"/>
    </source>
</evidence>
<evidence type="ECO:0000256" key="1">
    <source>
        <dbReference type="ARBA" id="ARBA00022490"/>
    </source>
</evidence>
<dbReference type="InterPro" id="IPR004821">
    <property type="entry name" value="Cyt_trans-like"/>
</dbReference>
<dbReference type="InterPro" id="IPR001980">
    <property type="entry name" value="PPAT"/>
</dbReference>
<name>A0A257LUH7_UNCW3</name>
<evidence type="ECO:0000256" key="5">
    <source>
        <dbReference type="ARBA" id="ARBA00022840"/>
    </source>
</evidence>
<protein>
    <recommendedName>
        <fullName evidence="9">Phosphopantetheine adenylyltransferase</fullName>
        <ecNumber evidence="9">2.7.7.3</ecNumber>
    </recommendedName>
    <alternativeName>
        <fullName evidence="9">Dephospho-CoA pyrophosphorylase</fullName>
    </alternativeName>
    <alternativeName>
        <fullName evidence="9">Pantetheine-phosphate adenylyltransferase</fullName>
        <shortName evidence="9">PPAT</shortName>
    </alternativeName>
</protein>
<dbReference type="Gene3D" id="3.40.50.620">
    <property type="entry name" value="HUPs"/>
    <property type="match status" value="1"/>
</dbReference>
<dbReference type="UniPathway" id="UPA00241">
    <property type="reaction ID" value="UER00355"/>
</dbReference>
<dbReference type="CDD" id="cd02163">
    <property type="entry name" value="PPAT"/>
    <property type="match status" value="1"/>
</dbReference>
<evidence type="ECO:0000256" key="7">
    <source>
        <dbReference type="ARBA" id="ARBA00022993"/>
    </source>
</evidence>
<comment type="subcellular location">
    <subcellularLocation>
        <location evidence="9">Cytoplasm</location>
    </subcellularLocation>
</comment>
<evidence type="ECO:0000256" key="3">
    <source>
        <dbReference type="ARBA" id="ARBA00022695"/>
    </source>
</evidence>
<comment type="caution">
    <text evidence="11">The sequence shown here is derived from an EMBL/GenBank/DDBJ whole genome shotgun (WGS) entry which is preliminary data.</text>
</comment>
<dbReference type="PRINTS" id="PR01020">
    <property type="entry name" value="LPSBIOSNTHSS"/>
</dbReference>
<feature type="binding site" evidence="9">
    <location>
        <begin position="93"/>
        <end position="95"/>
    </location>
    <ligand>
        <name>ATP</name>
        <dbReference type="ChEBI" id="CHEBI:30616"/>
    </ligand>
</feature>
<dbReference type="NCBIfam" id="TIGR01510">
    <property type="entry name" value="coaD_prev_kdtB"/>
    <property type="match status" value="1"/>
</dbReference>
<keyword evidence="7 9" id="KW-0173">Coenzyme A biosynthesis</keyword>
<dbReference type="InterPro" id="IPR014729">
    <property type="entry name" value="Rossmann-like_a/b/a_fold"/>
</dbReference>
<dbReference type="GO" id="GO:0004595">
    <property type="term" value="F:pantetheine-phosphate adenylyltransferase activity"/>
    <property type="evidence" value="ECO:0007669"/>
    <property type="project" value="UniProtKB-UniRule"/>
</dbReference>
<accession>A0A257LUH7</accession>
<dbReference type="GO" id="GO:0015937">
    <property type="term" value="P:coenzyme A biosynthetic process"/>
    <property type="evidence" value="ECO:0007669"/>
    <property type="project" value="UniProtKB-UniRule"/>
</dbReference>
<dbReference type="PANTHER" id="PTHR21342:SF1">
    <property type="entry name" value="PHOSPHOPANTETHEINE ADENYLYLTRANSFERASE"/>
    <property type="match status" value="1"/>
</dbReference>
<feature type="domain" description="Cytidyltransferase-like" evidence="10">
    <location>
        <begin position="5"/>
        <end position="138"/>
    </location>
</feature>
<comment type="subunit">
    <text evidence="9">Homohexamer.</text>
</comment>
<comment type="pathway">
    <text evidence="9">Cofactor biosynthesis; coenzyme A biosynthesis; CoA from (R)-pantothenate: step 4/5.</text>
</comment>
<dbReference type="NCBIfam" id="TIGR00125">
    <property type="entry name" value="cyt_tran_rel"/>
    <property type="match status" value="1"/>
</dbReference>
<dbReference type="SUPFAM" id="SSF52374">
    <property type="entry name" value="Nucleotidylyl transferase"/>
    <property type="match status" value="1"/>
</dbReference>
<dbReference type="GO" id="GO:0005524">
    <property type="term" value="F:ATP binding"/>
    <property type="evidence" value="ECO:0007669"/>
    <property type="project" value="UniProtKB-KW"/>
</dbReference>
<comment type="similarity">
    <text evidence="9">Belongs to the bacterial CoaD family.</text>
</comment>
<evidence type="ECO:0000256" key="6">
    <source>
        <dbReference type="ARBA" id="ARBA00022842"/>
    </source>
</evidence>
<keyword evidence="1 9" id="KW-0963">Cytoplasm</keyword>
<keyword evidence="3 9" id="KW-0548">Nucleotidyltransferase</keyword>
<reference evidence="12" key="1">
    <citation type="submission" date="2017-07" db="EMBL/GenBank/DDBJ databases">
        <title>Novel pathways for hydrocarbon cycling and metabolic interdependencies in hydrothermal sediment communities.</title>
        <authorList>
            <person name="Dombrowski N."/>
            <person name="Seitz K."/>
            <person name="Teske A."/>
            <person name="Baker B."/>
        </authorList>
    </citation>
    <scope>NUCLEOTIDE SEQUENCE [LARGE SCALE GENOMIC DNA]</scope>
</reference>
<comment type="cofactor">
    <cofactor evidence="9">
        <name>Mg(2+)</name>
        <dbReference type="ChEBI" id="CHEBI:18420"/>
    </cofactor>
</comment>
<keyword evidence="5 9" id="KW-0067">ATP-binding</keyword>
<evidence type="ECO:0000259" key="10">
    <source>
        <dbReference type="Pfam" id="PF01467"/>
    </source>
</evidence>
<sequence>MKYAVYPGTFDPITYGHIDVIEQALSIFDRVIVAIAIHAQDGVSYKKPFFTLEERVTMAKESLKGKKRAEVDTFEGLLVDYLRKRNVNTVIRGLRAVSDFDYEFQMAMANRRLFPQITVVFLMPREEYFYLSSSMVREIAAQRGDVSHFVPPVVQRYLADKLRK</sequence>
<keyword evidence="2 9" id="KW-0808">Transferase</keyword>
<keyword evidence="6 9" id="KW-0460">Magnesium</keyword>
<feature type="binding site" evidence="9">
    <location>
        <begin position="9"/>
        <end position="10"/>
    </location>
    <ligand>
        <name>ATP</name>
        <dbReference type="ChEBI" id="CHEBI:30616"/>
    </ligand>
</feature>
<keyword evidence="4 9" id="KW-0547">Nucleotide-binding</keyword>
<proteinExistence type="inferred from homology"/>
<dbReference type="HAMAP" id="MF_00151">
    <property type="entry name" value="PPAT_bact"/>
    <property type="match status" value="1"/>
</dbReference>
<dbReference type="PANTHER" id="PTHR21342">
    <property type="entry name" value="PHOSPHOPANTETHEINE ADENYLYLTRANSFERASE"/>
    <property type="match status" value="1"/>
</dbReference>
<feature type="binding site" evidence="9">
    <location>
        <position position="103"/>
    </location>
    <ligand>
        <name>ATP</name>
        <dbReference type="ChEBI" id="CHEBI:30616"/>
    </ligand>
</feature>